<feature type="coiled-coil region" evidence="1">
    <location>
        <begin position="559"/>
        <end position="621"/>
    </location>
</feature>
<reference evidence="3" key="1">
    <citation type="submission" date="2019-11" db="EMBL/GenBank/DDBJ databases">
        <title>The nuclear and mitochondrial genomes of Frieseomelitta varia - a highly eusocial stingless bee (Meliponini) with a permanently sterile worker caste.</title>
        <authorList>
            <person name="Freitas F.C.P."/>
            <person name="Lourenco A.P."/>
            <person name="Nunes F.M.F."/>
            <person name="Paschoal A.R."/>
            <person name="Abreu F.C.P."/>
            <person name="Barbin F.O."/>
            <person name="Bataglia L."/>
            <person name="Cardoso-Junior C.A.M."/>
            <person name="Cervoni M.S."/>
            <person name="Silva S.R."/>
            <person name="Dalarmi F."/>
            <person name="Del Lama M.A."/>
            <person name="Depintor T.S."/>
            <person name="Ferreira K.M."/>
            <person name="Goria P.S."/>
            <person name="Jaskot M.C."/>
            <person name="Lago D.C."/>
            <person name="Luna-Lucena D."/>
            <person name="Moda L.M."/>
            <person name="Nascimento L."/>
            <person name="Pedrino M."/>
            <person name="Rabico F.O."/>
            <person name="Sanches F.C."/>
            <person name="Santos D.E."/>
            <person name="Santos C.G."/>
            <person name="Vieira J."/>
            <person name="Lopes T.F."/>
            <person name="Barchuk A.R."/>
            <person name="Hartfelder K."/>
            <person name="Simoes Z.L.P."/>
            <person name="Bitondi M.M.G."/>
            <person name="Pinheiro D.G."/>
        </authorList>
    </citation>
    <scope>NUCLEOTIDE SEQUENCE</scope>
    <source>
        <strain evidence="3">USP_RPSP 00005682</strain>
        <tissue evidence="3">Whole individual</tissue>
    </source>
</reference>
<dbReference type="AlphaFoldDB" id="A0A833VQW6"/>
<evidence type="ECO:0000256" key="1">
    <source>
        <dbReference type="SAM" id="Coils"/>
    </source>
</evidence>
<dbReference type="SUPFAM" id="SSF52047">
    <property type="entry name" value="RNI-like"/>
    <property type="match status" value="1"/>
</dbReference>
<name>A0A833VQW6_9HYME</name>
<evidence type="ECO:0000313" key="4">
    <source>
        <dbReference type="Proteomes" id="UP000655588"/>
    </source>
</evidence>
<dbReference type="SMART" id="SM00368">
    <property type="entry name" value="LRR_RI"/>
    <property type="match status" value="4"/>
</dbReference>
<dbReference type="PANTHER" id="PTHR24110">
    <property type="entry name" value="CENTROSOMAL PROTEIN OF 78 KDA"/>
    <property type="match status" value="1"/>
</dbReference>
<keyword evidence="4" id="KW-1185">Reference proteome</keyword>
<dbReference type="Proteomes" id="UP000655588">
    <property type="component" value="Unassembled WGS sequence"/>
</dbReference>
<sequence length="782" mass="88802">MLLKLDLKITGITKIICTLSEFSPSIKFRVVYQTSKISYDRKKNLEQASLNETIAATLSRATKSVADQGKVNAPLSVLPSKMAIPNSRNFANCYMELCKQQRLRPLPVICVTLPHSLDFTTDRVKMDDWGPILNSLSLDRSLRSISVRSRYQCRKPLEEINSEDKVRTMGKAPVVLSRYFLEWLSHSVAQCVRNSPVLTNLELEGIPFPPDCLAVLCVGLSHTHTLHYLSLQRCYIGDSSCEVLCRTVADVTSIRSLNLSYCDLTYKCGPALAAALCRQKLLLYHDTWKQSLRYQEPNLEAMPGLRRLTLNDNPQLGDAVVVELIEAVRDSLWLKALDLQRCGLTDQVGKDLLELLDHNNTLSVLDVRQNVNLNEALVKEVIKRLEENNAEVKSEYRWLSLPKCDRRVASAGEKRNENRREPPRIRPRSAVTEYKRPYQPAHPKRPSLANLANNVKKTKTRPHVPPYNRQPRQQQQQQYVQNSQAKSKMSLHLDLQSRIQSVMGDARQSNVRSYADSVQLDTDRSASSKNLESSTKIDAATQTADDHPDTEDSAEDVRIQKIQIQLVEARAEHDRLLEEISRSGLLLAEEREQREAAEEQLNAMKSNLTELENALREKEEKTNGYLLLSQQSFEEICSSFDRLLSMLDTVTKNSSANRKDTVEAAIVRADIKRRVASVIRETKSENLRRGFIVDVDEDDSIRYAEPMKKFAKSESDVRSSLPPISMLHLERKIGDSSDVCSPNLQRVLRHEKDTISPRARARALFAQIIQGDAVLDFCTHMY</sequence>
<dbReference type="EMBL" id="WNWW01000198">
    <property type="protein sequence ID" value="KAF3428816.1"/>
    <property type="molecule type" value="Genomic_DNA"/>
</dbReference>
<feature type="compositionally biased region" description="Low complexity" evidence="2">
    <location>
        <begin position="466"/>
        <end position="482"/>
    </location>
</feature>
<dbReference type="Gene3D" id="3.80.10.10">
    <property type="entry name" value="Ribonuclease Inhibitor"/>
    <property type="match status" value="2"/>
</dbReference>
<dbReference type="GO" id="GO:0044782">
    <property type="term" value="P:cilium organization"/>
    <property type="evidence" value="ECO:0007669"/>
    <property type="project" value="TreeGrafter"/>
</dbReference>
<dbReference type="PANTHER" id="PTHR24110:SF3">
    <property type="entry name" value="CENTROSOMAL PROTEIN OF 78 KDA"/>
    <property type="match status" value="1"/>
</dbReference>
<gene>
    <name evidence="3" type="ORF">E2986_01987</name>
</gene>
<accession>A0A833VQW6</accession>
<feature type="compositionally biased region" description="Polar residues" evidence="2">
    <location>
        <begin position="527"/>
        <end position="543"/>
    </location>
</feature>
<dbReference type="GO" id="GO:0036064">
    <property type="term" value="C:ciliary basal body"/>
    <property type="evidence" value="ECO:0007669"/>
    <property type="project" value="TreeGrafter"/>
</dbReference>
<proteinExistence type="predicted"/>
<comment type="caution">
    <text evidence="3">The sequence shown here is derived from an EMBL/GenBank/DDBJ whole genome shotgun (WGS) entry which is preliminary data.</text>
</comment>
<dbReference type="InterPro" id="IPR032675">
    <property type="entry name" value="LRR_dom_sf"/>
</dbReference>
<keyword evidence="1" id="KW-0175">Coiled coil</keyword>
<feature type="region of interest" description="Disordered" evidence="2">
    <location>
        <begin position="504"/>
        <end position="556"/>
    </location>
</feature>
<feature type="region of interest" description="Disordered" evidence="2">
    <location>
        <begin position="409"/>
        <end position="491"/>
    </location>
</feature>
<evidence type="ECO:0000256" key="2">
    <source>
        <dbReference type="SAM" id="MobiDB-lite"/>
    </source>
</evidence>
<dbReference type="InterPro" id="IPR026212">
    <property type="entry name" value="Cep78"/>
</dbReference>
<protein>
    <recommendedName>
        <fullName evidence="5">Centrosomal protein of 78 kDa</fullName>
    </recommendedName>
</protein>
<feature type="compositionally biased region" description="Basic and acidic residues" evidence="2">
    <location>
        <begin position="409"/>
        <end position="424"/>
    </location>
</feature>
<dbReference type="PRINTS" id="PR02062">
    <property type="entry name" value="CENTROSOME78"/>
</dbReference>
<evidence type="ECO:0008006" key="5">
    <source>
        <dbReference type="Google" id="ProtNLM"/>
    </source>
</evidence>
<dbReference type="GO" id="GO:0005813">
    <property type="term" value="C:centrosome"/>
    <property type="evidence" value="ECO:0007669"/>
    <property type="project" value="TreeGrafter"/>
</dbReference>
<evidence type="ECO:0000313" key="3">
    <source>
        <dbReference type="EMBL" id="KAF3428816.1"/>
    </source>
</evidence>
<organism evidence="3 4">
    <name type="scientific">Frieseomelitta varia</name>
    <dbReference type="NCBI Taxonomy" id="561572"/>
    <lineage>
        <taxon>Eukaryota</taxon>
        <taxon>Metazoa</taxon>
        <taxon>Ecdysozoa</taxon>
        <taxon>Arthropoda</taxon>
        <taxon>Hexapoda</taxon>
        <taxon>Insecta</taxon>
        <taxon>Pterygota</taxon>
        <taxon>Neoptera</taxon>
        <taxon>Endopterygota</taxon>
        <taxon>Hymenoptera</taxon>
        <taxon>Apocrita</taxon>
        <taxon>Aculeata</taxon>
        <taxon>Apoidea</taxon>
        <taxon>Anthophila</taxon>
        <taxon>Apidae</taxon>
        <taxon>Frieseomelitta</taxon>
    </lineage>
</organism>